<dbReference type="CDD" id="cd13128">
    <property type="entry name" value="MATE_Wzx_like"/>
    <property type="match status" value="1"/>
</dbReference>
<feature type="transmembrane region" description="Helical" evidence="6">
    <location>
        <begin position="172"/>
        <end position="193"/>
    </location>
</feature>
<feature type="transmembrane region" description="Helical" evidence="6">
    <location>
        <begin position="44"/>
        <end position="67"/>
    </location>
</feature>
<feature type="transmembrane region" description="Helical" evidence="6">
    <location>
        <begin position="12"/>
        <end position="32"/>
    </location>
</feature>
<gene>
    <name evidence="7" type="ORF">CEN89_12</name>
</gene>
<evidence type="ECO:0000256" key="3">
    <source>
        <dbReference type="ARBA" id="ARBA00022692"/>
    </source>
</evidence>
<evidence type="ECO:0000256" key="4">
    <source>
        <dbReference type="ARBA" id="ARBA00022989"/>
    </source>
</evidence>
<organism evidence="7 8">
    <name type="scientific">Candidatus Berkelbacteria bacterium Licking1014_7</name>
    <dbReference type="NCBI Taxonomy" id="2017147"/>
    <lineage>
        <taxon>Bacteria</taxon>
        <taxon>Candidatus Berkelbacteria</taxon>
    </lineage>
</organism>
<keyword evidence="3 6" id="KW-0812">Transmembrane</keyword>
<dbReference type="PANTHER" id="PTHR30250">
    <property type="entry name" value="PST FAMILY PREDICTED COLANIC ACID TRANSPORTER"/>
    <property type="match status" value="1"/>
</dbReference>
<name>A0A554LKR7_9BACT</name>
<dbReference type="InterPro" id="IPR050833">
    <property type="entry name" value="Poly_Biosynth_Transport"/>
</dbReference>
<keyword evidence="4 6" id="KW-1133">Transmembrane helix</keyword>
<evidence type="ECO:0000256" key="5">
    <source>
        <dbReference type="ARBA" id="ARBA00023136"/>
    </source>
</evidence>
<dbReference type="Pfam" id="PF01943">
    <property type="entry name" value="Polysacc_synt"/>
    <property type="match status" value="1"/>
</dbReference>
<evidence type="ECO:0000256" key="2">
    <source>
        <dbReference type="ARBA" id="ARBA00022475"/>
    </source>
</evidence>
<comment type="subcellular location">
    <subcellularLocation>
        <location evidence="1">Cell membrane</location>
        <topology evidence="1">Multi-pass membrane protein</topology>
    </subcellularLocation>
</comment>
<evidence type="ECO:0000256" key="6">
    <source>
        <dbReference type="SAM" id="Phobius"/>
    </source>
</evidence>
<dbReference type="AlphaFoldDB" id="A0A554LKR7"/>
<evidence type="ECO:0000313" key="8">
    <source>
        <dbReference type="Proteomes" id="UP000315689"/>
    </source>
</evidence>
<keyword evidence="5 6" id="KW-0472">Membrane</keyword>
<proteinExistence type="predicted"/>
<feature type="transmembrane region" description="Helical" evidence="6">
    <location>
        <begin position="146"/>
        <end position="166"/>
    </location>
</feature>
<dbReference type="InterPro" id="IPR002797">
    <property type="entry name" value="Polysacc_synth"/>
</dbReference>
<feature type="transmembrane region" description="Helical" evidence="6">
    <location>
        <begin position="294"/>
        <end position="314"/>
    </location>
</feature>
<feature type="transmembrane region" description="Helical" evidence="6">
    <location>
        <begin position="394"/>
        <end position="416"/>
    </location>
</feature>
<sequence>MTYTKKVAYNTAAQMVGRVILVGISLVTVGVLTRQLGVGNFGRYTTVLAYIGFFGIFADLGFFYILVRELSIDPKNSQKITSNVLGIRACGAFLFYGLGILIALAIPSYDQLTKYAIMIGALGFFWQTLQNTITAVFQVNYRMDKAVISDIVSRAITLAVVLWFFYLGKGLIFVMLAYLIGSLANFLMAYWLAQKYVKISFAFDLKMWKNLMVKALPMGIAIILHFVYFRVDALMLSWMKGPEHVGIYGPSYKILEVMLMMPAIFISSVLPVYSRYIAKHDDRLKTAVQKSFDFLAIATVPMVVGIFILATPIVRLIAGDEYLHTGFVYFGGILANSAVTLKILIFAALASALAQSFSQLLVAGGYQKKLILPSVLFVLVNIVLNVIFIPKYSYVAAAFTTIVTETLVLITIVWLAKRTFNTLPHITRFLKALFSSLVMALAINHLIDSNVFIAVAIGALVYLSVMWLIRGIGKEMLVQFKN</sequence>
<feature type="transmembrane region" description="Helical" evidence="6">
    <location>
        <begin position="251"/>
        <end position="273"/>
    </location>
</feature>
<feature type="transmembrane region" description="Helical" evidence="6">
    <location>
        <begin position="428"/>
        <end position="447"/>
    </location>
</feature>
<feature type="transmembrane region" description="Helical" evidence="6">
    <location>
        <begin position="213"/>
        <end position="231"/>
    </location>
</feature>
<dbReference type="GO" id="GO:0005886">
    <property type="term" value="C:plasma membrane"/>
    <property type="evidence" value="ECO:0007669"/>
    <property type="project" value="UniProtKB-SubCell"/>
</dbReference>
<dbReference type="PANTHER" id="PTHR30250:SF11">
    <property type="entry name" value="O-ANTIGEN TRANSPORTER-RELATED"/>
    <property type="match status" value="1"/>
</dbReference>
<feature type="transmembrane region" description="Helical" evidence="6">
    <location>
        <begin position="87"/>
        <end position="109"/>
    </location>
</feature>
<comment type="caution">
    <text evidence="7">The sequence shown here is derived from an EMBL/GenBank/DDBJ whole genome shotgun (WGS) entry which is preliminary data.</text>
</comment>
<feature type="transmembrane region" description="Helical" evidence="6">
    <location>
        <begin position="115"/>
        <end position="139"/>
    </location>
</feature>
<dbReference type="EMBL" id="VMGK01000001">
    <property type="protein sequence ID" value="TSC93475.1"/>
    <property type="molecule type" value="Genomic_DNA"/>
</dbReference>
<reference evidence="7 8" key="1">
    <citation type="submission" date="2017-07" db="EMBL/GenBank/DDBJ databases">
        <title>Mechanisms for carbon and nitrogen cycling indicate functional differentiation within the Candidate Phyla Radiation.</title>
        <authorList>
            <person name="Danczak R.E."/>
            <person name="Johnston M.D."/>
            <person name="Kenah C."/>
            <person name="Slattery M."/>
            <person name="Wrighton K.C."/>
            <person name="Wilkins M.J."/>
        </authorList>
    </citation>
    <scope>NUCLEOTIDE SEQUENCE [LARGE SCALE GENOMIC DNA]</scope>
    <source>
        <strain evidence="7">Licking1014_7</strain>
    </source>
</reference>
<dbReference type="Proteomes" id="UP000315689">
    <property type="component" value="Unassembled WGS sequence"/>
</dbReference>
<feature type="transmembrane region" description="Helical" evidence="6">
    <location>
        <begin position="370"/>
        <end position="388"/>
    </location>
</feature>
<feature type="transmembrane region" description="Helical" evidence="6">
    <location>
        <begin position="453"/>
        <end position="473"/>
    </location>
</feature>
<keyword evidence="2" id="KW-1003">Cell membrane</keyword>
<feature type="transmembrane region" description="Helical" evidence="6">
    <location>
        <begin position="326"/>
        <end position="349"/>
    </location>
</feature>
<evidence type="ECO:0000256" key="1">
    <source>
        <dbReference type="ARBA" id="ARBA00004651"/>
    </source>
</evidence>
<evidence type="ECO:0000313" key="7">
    <source>
        <dbReference type="EMBL" id="TSC93475.1"/>
    </source>
</evidence>
<accession>A0A554LKR7</accession>
<protein>
    <submittedName>
        <fullName evidence="7">Heteropolysaccharide repeat-containing protein</fullName>
    </submittedName>
</protein>